<evidence type="ECO:0000313" key="3">
    <source>
        <dbReference type="Proteomes" id="UP000325372"/>
    </source>
</evidence>
<dbReference type="InterPro" id="IPR051683">
    <property type="entry name" value="Enoyl-CoA_Hydratase/Isomerase"/>
</dbReference>
<keyword evidence="3" id="KW-1185">Reference proteome</keyword>
<comment type="similarity">
    <text evidence="1">Belongs to the enoyl-CoA hydratase/isomerase family.</text>
</comment>
<dbReference type="RefSeq" id="WP_150862336.1">
    <property type="nucleotide sequence ID" value="NZ_VYXP01000001.1"/>
</dbReference>
<dbReference type="InterPro" id="IPR029045">
    <property type="entry name" value="ClpP/crotonase-like_dom_sf"/>
</dbReference>
<dbReference type="PANTHER" id="PTHR42964:SF1">
    <property type="entry name" value="POLYKETIDE BIOSYNTHESIS ENOYL-COA HYDRATASE PKSH-RELATED"/>
    <property type="match status" value="1"/>
</dbReference>
<evidence type="ECO:0000313" key="2">
    <source>
        <dbReference type="EMBL" id="KAA9133986.1"/>
    </source>
</evidence>
<dbReference type="SUPFAM" id="SSF52096">
    <property type="entry name" value="ClpP/crotonase"/>
    <property type="match status" value="1"/>
</dbReference>
<accession>A0A5N0TJC6</accession>
<protein>
    <submittedName>
        <fullName evidence="2">Enoyl-CoA hydratase/isomerase family protein</fullName>
    </submittedName>
</protein>
<dbReference type="Pfam" id="PF00378">
    <property type="entry name" value="ECH_1"/>
    <property type="match status" value="1"/>
</dbReference>
<dbReference type="AlphaFoldDB" id="A0A5N0TJC6"/>
<sequence>MSSLQYHLEDGVATLTLNRPEVHNAFDDELIGCLTDTLLAVGSDTAVRVVVLTGAGKSFSAGADLNWMRRMAEADAATNEHDALHLARLMRTLNYLHKPTIARVNGAAIGGGMGLVACCDIAVAAENAVFATSEVRLGLAPAVISPYVFRKIGESHARRYFLTGERFDAAHALHIGLVHEVTAADALDSATLRFTEELAKGGPQAQAQGKALAGFAGGHSIDTQLKLDQHTAQLIARLRTGDEGREGMRAFLDKRAPGWISAGADPKE</sequence>
<dbReference type="Proteomes" id="UP000325372">
    <property type="component" value="Unassembled WGS sequence"/>
</dbReference>
<dbReference type="GO" id="GO:0016853">
    <property type="term" value="F:isomerase activity"/>
    <property type="evidence" value="ECO:0007669"/>
    <property type="project" value="UniProtKB-KW"/>
</dbReference>
<organism evidence="2 3">
    <name type="scientific">Marinihelvus fidelis</name>
    <dbReference type="NCBI Taxonomy" id="2613842"/>
    <lineage>
        <taxon>Bacteria</taxon>
        <taxon>Pseudomonadati</taxon>
        <taxon>Pseudomonadota</taxon>
        <taxon>Gammaproteobacteria</taxon>
        <taxon>Chromatiales</taxon>
        <taxon>Wenzhouxiangellaceae</taxon>
        <taxon>Marinihelvus</taxon>
    </lineage>
</organism>
<proteinExistence type="inferred from homology"/>
<dbReference type="InterPro" id="IPR014748">
    <property type="entry name" value="Enoyl-CoA_hydra_C"/>
</dbReference>
<keyword evidence="2" id="KW-0413">Isomerase</keyword>
<dbReference type="CDD" id="cd06558">
    <property type="entry name" value="crotonase-like"/>
    <property type="match status" value="1"/>
</dbReference>
<dbReference type="EMBL" id="VYXP01000001">
    <property type="protein sequence ID" value="KAA9133986.1"/>
    <property type="molecule type" value="Genomic_DNA"/>
</dbReference>
<name>A0A5N0TJC6_9GAMM</name>
<dbReference type="FunFam" id="3.90.226.10:FF:000066">
    <property type="entry name" value="Enoyl-CoA hydratase"/>
    <property type="match status" value="1"/>
</dbReference>
<dbReference type="GO" id="GO:0008300">
    <property type="term" value="P:isoprenoid catabolic process"/>
    <property type="evidence" value="ECO:0007669"/>
    <property type="project" value="TreeGrafter"/>
</dbReference>
<dbReference type="PANTHER" id="PTHR42964">
    <property type="entry name" value="ENOYL-COA HYDRATASE"/>
    <property type="match status" value="1"/>
</dbReference>
<dbReference type="InterPro" id="IPR001753">
    <property type="entry name" value="Enoyl-CoA_hydra/iso"/>
</dbReference>
<dbReference type="Gene3D" id="3.90.226.10">
    <property type="entry name" value="2-enoyl-CoA Hydratase, Chain A, domain 1"/>
    <property type="match status" value="1"/>
</dbReference>
<reference evidence="2 3" key="1">
    <citation type="submission" date="2019-09" db="EMBL/GenBank/DDBJ databases">
        <title>Wenzhouxiangella sp. Genome sequencing and assembly.</title>
        <authorList>
            <person name="Zhang R."/>
        </authorList>
    </citation>
    <scope>NUCLEOTIDE SEQUENCE [LARGE SCALE GENOMIC DNA]</scope>
    <source>
        <strain evidence="2 3">W260</strain>
    </source>
</reference>
<gene>
    <name evidence="2" type="ORF">F3N42_00070</name>
</gene>
<evidence type="ECO:0000256" key="1">
    <source>
        <dbReference type="ARBA" id="ARBA00005254"/>
    </source>
</evidence>
<dbReference type="Gene3D" id="1.10.12.10">
    <property type="entry name" value="Lyase 2-enoyl-coa Hydratase, Chain A, domain 2"/>
    <property type="match status" value="1"/>
</dbReference>
<comment type="caution">
    <text evidence="2">The sequence shown here is derived from an EMBL/GenBank/DDBJ whole genome shotgun (WGS) entry which is preliminary data.</text>
</comment>